<comment type="caution">
    <text evidence="1">The sequence shown here is derived from an EMBL/GenBank/DDBJ whole genome shotgun (WGS) entry which is preliminary data.</text>
</comment>
<sequence length="126" mass="14670">MLIAKGIKRKYNKMFPLPYQTLTPLNQKFKPLDITDLNGIDFTKSVINELHVVKILNRCSEHGTTPYRTRAILVKVLTSDRTFLVASDKKTWSVIRNDIIVISAITSWHCFRLKETSIYHLDFDFL</sequence>
<gene>
    <name evidence="1" type="ORF">SK128_011819</name>
</gene>
<evidence type="ECO:0000313" key="1">
    <source>
        <dbReference type="EMBL" id="KAK7082372.1"/>
    </source>
</evidence>
<keyword evidence="2" id="KW-1185">Reference proteome</keyword>
<protein>
    <submittedName>
        <fullName evidence="1">Uncharacterized protein</fullName>
    </submittedName>
</protein>
<accession>A0AAN9AF08</accession>
<dbReference type="Proteomes" id="UP001381693">
    <property type="component" value="Unassembled WGS sequence"/>
</dbReference>
<proteinExistence type="predicted"/>
<reference evidence="1 2" key="1">
    <citation type="submission" date="2023-11" db="EMBL/GenBank/DDBJ databases">
        <title>Halocaridina rubra genome assembly.</title>
        <authorList>
            <person name="Smith C."/>
        </authorList>
    </citation>
    <scope>NUCLEOTIDE SEQUENCE [LARGE SCALE GENOMIC DNA]</scope>
    <source>
        <strain evidence="1">EP-1</strain>
        <tissue evidence="1">Whole</tissue>
    </source>
</reference>
<name>A0AAN9AF08_HALRR</name>
<evidence type="ECO:0000313" key="2">
    <source>
        <dbReference type="Proteomes" id="UP001381693"/>
    </source>
</evidence>
<dbReference type="EMBL" id="JAXCGZ010004055">
    <property type="protein sequence ID" value="KAK7082372.1"/>
    <property type="molecule type" value="Genomic_DNA"/>
</dbReference>
<dbReference type="AlphaFoldDB" id="A0AAN9AF08"/>
<organism evidence="1 2">
    <name type="scientific">Halocaridina rubra</name>
    <name type="common">Hawaiian red shrimp</name>
    <dbReference type="NCBI Taxonomy" id="373956"/>
    <lineage>
        <taxon>Eukaryota</taxon>
        <taxon>Metazoa</taxon>
        <taxon>Ecdysozoa</taxon>
        <taxon>Arthropoda</taxon>
        <taxon>Crustacea</taxon>
        <taxon>Multicrustacea</taxon>
        <taxon>Malacostraca</taxon>
        <taxon>Eumalacostraca</taxon>
        <taxon>Eucarida</taxon>
        <taxon>Decapoda</taxon>
        <taxon>Pleocyemata</taxon>
        <taxon>Caridea</taxon>
        <taxon>Atyoidea</taxon>
        <taxon>Atyidae</taxon>
        <taxon>Halocaridina</taxon>
    </lineage>
</organism>